<keyword evidence="3" id="KW-0012">Acyltransferase</keyword>
<keyword evidence="3" id="KW-0808">Transferase</keyword>
<feature type="transmembrane region" description="Helical" evidence="1">
    <location>
        <begin position="263"/>
        <end position="282"/>
    </location>
</feature>
<feature type="transmembrane region" description="Helical" evidence="1">
    <location>
        <begin position="288"/>
        <end position="309"/>
    </location>
</feature>
<keyword evidence="4" id="KW-1185">Reference proteome</keyword>
<accession>A0A2S9K247</accession>
<evidence type="ECO:0000256" key="1">
    <source>
        <dbReference type="SAM" id="Phobius"/>
    </source>
</evidence>
<feature type="transmembrane region" description="Helical" evidence="1">
    <location>
        <begin position="233"/>
        <end position="251"/>
    </location>
</feature>
<feature type="transmembrane region" description="Helical" evidence="1">
    <location>
        <begin position="353"/>
        <end position="374"/>
    </location>
</feature>
<dbReference type="AlphaFoldDB" id="A0A2S9K247"/>
<sequence length="409" mass="45149">MSLASIAWDPLHPLIPVAALLMAFATLSLLPRPTKLPTQPGRHDSIDGLRGYLAFFVYIHHAASWFFYLREDRWMLPDSRLYTHLGQSSVALFFMITGFLFCSKLIDSRRTRIDWLKLFVSRVLRILPLYLLLILLLLGCVAIVSRAELREPLPDLVRNIAGWIFFTIPGMLDINGVKGTFIIVSGVTWSLVYEWFFYCSLPLLGLAFGVMPSMAAILAGGIGMAAIAWGAEAIPVSLTFLGGIAAAILARSEAFRQLAKSRLSTLMAIACLCALVQLFPTSQGKPQLLLLSLLFAIIAGGNSLFGLMTHRLARALGESAYSLYLLHGVLLFCVFTFIVGMPTARTLSPAAHWLIVLAMTPALVLFCLLTFKWIEQPAMRQSSRTTRWIRSLWSARVDAGLSDSTAPKA</sequence>
<organism evidence="3 4">
    <name type="scientific">Malikia granosa</name>
    <dbReference type="NCBI Taxonomy" id="263067"/>
    <lineage>
        <taxon>Bacteria</taxon>
        <taxon>Pseudomonadati</taxon>
        <taxon>Pseudomonadota</taxon>
        <taxon>Betaproteobacteria</taxon>
        <taxon>Burkholderiales</taxon>
        <taxon>Comamonadaceae</taxon>
        <taxon>Malikia</taxon>
    </lineage>
</organism>
<gene>
    <name evidence="3" type="ORF">C6P64_14385</name>
</gene>
<dbReference type="GO" id="GO:0016020">
    <property type="term" value="C:membrane"/>
    <property type="evidence" value="ECO:0007669"/>
    <property type="project" value="TreeGrafter"/>
</dbReference>
<feature type="transmembrane region" description="Helical" evidence="1">
    <location>
        <begin position="123"/>
        <end position="144"/>
    </location>
</feature>
<feature type="transmembrane region" description="Helical" evidence="1">
    <location>
        <begin position="321"/>
        <end position="341"/>
    </location>
</feature>
<feature type="transmembrane region" description="Helical" evidence="1">
    <location>
        <begin position="12"/>
        <end position="30"/>
    </location>
</feature>
<feature type="transmembrane region" description="Helical" evidence="1">
    <location>
        <begin position="51"/>
        <end position="69"/>
    </location>
</feature>
<dbReference type="PANTHER" id="PTHR23028">
    <property type="entry name" value="ACETYLTRANSFERASE"/>
    <property type="match status" value="1"/>
</dbReference>
<dbReference type="RefSeq" id="WP_105749248.1">
    <property type="nucleotide sequence ID" value="NZ_PVLQ01000064.1"/>
</dbReference>
<reference evidence="3 4" key="1">
    <citation type="submission" date="2018-03" db="EMBL/GenBank/DDBJ databases">
        <title>Comparative genomics illustrates the genes involved in a hyperalkaliphilic mechanisms of Serpentinomonas isolated from highly-alkaline calcium-rich serpentinized springs.</title>
        <authorList>
            <person name="Suzuki S."/>
            <person name="Ishii S."/>
            <person name="Walworth N."/>
            <person name="Bird L."/>
            <person name="Kuenen J.G."/>
            <person name="Nealson K.H."/>
        </authorList>
    </citation>
    <scope>NUCLEOTIDE SEQUENCE [LARGE SCALE GENOMIC DNA]</scope>
    <source>
        <strain evidence="3 4">P1</strain>
    </source>
</reference>
<feature type="domain" description="Acyltransferase 3" evidence="2">
    <location>
        <begin position="44"/>
        <end position="369"/>
    </location>
</feature>
<dbReference type="GO" id="GO:0016747">
    <property type="term" value="F:acyltransferase activity, transferring groups other than amino-acyl groups"/>
    <property type="evidence" value="ECO:0007669"/>
    <property type="project" value="InterPro"/>
</dbReference>
<comment type="caution">
    <text evidence="3">The sequence shown here is derived from an EMBL/GenBank/DDBJ whole genome shotgun (WGS) entry which is preliminary data.</text>
</comment>
<evidence type="ECO:0000313" key="4">
    <source>
        <dbReference type="Proteomes" id="UP000238589"/>
    </source>
</evidence>
<dbReference type="Proteomes" id="UP000238589">
    <property type="component" value="Unassembled WGS sequence"/>
</dbReference>
<dbReference type="PANTHER" id="PTHR23028:SF53">
    <property type="entry name" value="ACYL_TRANSF_3 DOMAIN-CONTAINING PROTEIN"/>
    <property type="match status" value="1"/>
</dbReference>
<keyword evidence="1" id="KW-1133">Transmembrane helix</keyword>
<dbReference type="Pfam" id="PF01757">
    <property type="entry name" value="Acyl_transf_3"/>
    <property type="match status" value="1"/>
</dbReference>
<evidence type="ECO:0000313" key="3">
    <source>
        <dbReference type="EMBL" id="PRD64529.1"/>
    </source>
</evidence>
<proteinExistence type="predicted"/>
<feature type="transmembrane region" description="Helical" evidence="1">
    <location>
        <begin position="195"/>
        <end position="227"/>
    </location>
</feature>
<keyword evidence="1" id="KW-0812">Transmembrane</keyword>
<feature type="transmembrane region" description="Helical" evidence="1">
    <location>
        <begin position="156"/>
        <end position="174"/>
    </location>
</feature>
<dbReference type="EMBL" id="PVLQ01000064">
    <property type="protein sequence ID" value="PRD64529.1"/>
    <property type="molecule type" value="Genomic_DNA"/>
</dbReference>
<feature type="transmembrane region" description="Helical" evidence="1">
    <location>
        <begin position="81"/>
        <end position="102"/>
    </location>
</feature>
<dbReference type="InterPro" id="IPR050879">
    <property type="entry name" value="Acyltransferase_3"/>
</dbReference>
<protein>
    <submittedName>
        <fullName evidence="3">Acyltransferase</fullName>
    </submittedName>
</protein>
<dbReference type="InterPro" id="IPR002656">
    <property type="entry name" value="Acyl_transf_3_dom"/>
</dbReference>
<evidence type="ECO:0000259" key="2">
    <source>
        <dbReference type="Pfam" id="PF01757"/>
    </source>
</evidence>
<dbReference type="GO" id="GO:0000271">
    <property type="term" value="P:polysaccharide biosynthetic process"/>
    <property type="evidence" value="ECO:0007669"/>
    <property type="project" value="TreeGrafter"/>
</dbReference>
<keyword evidence="1" id="KW-0472">Membrane</keyword>
<name>A0A2S9K247_9BURK</name>